<sequence>MSQFPSSHDDYTAVESPILLHPAVSALQAARDVASQRIQGPCTFYADDRCFGSPRGLLAQAYMDMVPSAA</sequence>
<proteinExistence type="predicted"/>
<name>A0AA39PBM8_9AGAR</name>
<organism evidence="1 2">
    <name type="scientific">Armillaria luteobubalina</name>
    <dbReference type="NCBI Taxonomy" id="153913"/>
    <lineage>
        <taxon>Eukaryota</taxon>
        <taxon>Fungi</taxon>
        <taxon>Dikarya</taxon>
        <taxon>Basidiomycota</taxon>
        <taxon>Agaricomycotina</taxon>
        <taxon>Agaricomycetes</taxon>
        <taxon>Agaricomycetidae</taxon>
        <taxon>Agaricales</taxon>
        <taxon>Marasmiineae</taxon>
        <taxon>Physalacriaceae</taxon>
        <taxon>Armillaria</taxon>
    </lineage>
</organism>
<protein>
    <submittedName>
        <fullName evidence="1">Uncharacterized protein</fullName>
    </submittedName>
</protein>
<dbReference type="AlphaFoldDB" id="A0AA39PBM8"/>
<accession>A0AA39PBM8</accession>
<evidence type="ECO:0000313" key="2">
    <source>
        <dbReference type="Proteomes" id="UP001175228"/>
    </source>
</evidence>
<keyword evidence="2" id="KW-1185">Reference proteome</keyword>
<gene>
    <name evidence="1" type="ORF">EDD18DRAFT_1363169</name>
</gene>
<dbReference type="EMBL" id="JAUEPU010000073">
    <property type="protein sequence ID" value="KAK0481216.1"/>
    <property type="molecule type" value="Genomic_DNA"/>
</dbReference>
<reference evidence="1" key="1">
    <citation type="submission" date="2023-06" db="EMBL/GenBank/DDBJ databases">
        <authorList>
            <consortium name="Lawrence Berkeley National Laboratory"/>
            <person name="Ahrendt S."/>
            <person name="Sahu N."/>
            <person name="Indic B."/>
            <person name="Wong-Bajracharya J."/>
            <person name="Merenyi Z."/>
            <person name="Ke H.-M."/>
            <person name="Monk M."/>
            <person name="Kocsube S."/>
            <person name="Drula E."/>
            <person name="Lipzen A."/>
            <person name="Balint B."/>
            <person name="Henrissat B."/>
            <person name="Andreopoulos B."/>
            <person name="Martin F.M."/>
            <person name="Harder C.B."/>
            <person name="Rigling D."/>
            <person name="Ford K.L."/>
            <person name="Foster G.D."/>
            <person name="Pangilinan J."/>
            <person name="Papanicolaou A."/>
            <person name="Barry K."/>
            <person name="LaButti K."/>
            <person name="Viragh M."/>
            <person name="Koriabine M."/>
            <person name="Yan M."/>
            <person name="Riley R."/>
            <person name="Champramary S."/>
            <person name="Plett K.L."/>
            <person name="Tsai I.J."/>
            <person name="Slot J."/>
            <person name="Sipos G."/>
            <person name="Plett J."/>
            <person name="Nagy L.G."/>
            <person name="Grigoriev I.V."/>
        </authorList>
    </citation>
    <scope>NUCLEOTIDE SEQUENCE</scope>
    <source>
        <strain evidence="1">HWK02</strain>
    </source>
</reference>
<dbReference type="Proteomes" id="UP001175228">
    <property type="component" value="Unassembled WGS sequence"/>
</dbReference>
<evidence type="ECO:0000313" key="1">
    <source>
        <dbReference type="EMBL" id="KAK0481216.1"/>
    </source>
</evidence>
<comment type="caution">
    <text evidence="1">The sequence shown here is derived from an EMBL/GenBank/DDBJ whole genome shotgun (WGS) entry which is preliminary data.</text>
</comment>